<gene>
    <name evidence="1" type="ORF">RIF29_27551</name>
</gene>
<dbReference type="EMBL" id="JAYWIO010000005">
    <property type="protein sequence ID" value="KAK7261244.1"/>
    <property type="molecule type" value="Genomic_DNA"/>
</dbReference>
<evidence type="ECO:0000313" key="1">
    <source>
        <dbReference type="EMBL" id="KAK7261244.1"/>
    </source>
</evidence>
<name>A0AAN9EQ82_CROPI</name>
<evidence type="ECO:0000313" key="2">
    <source>
        <dbReference type="Proteomes" id="UP001372338"/>
    </source>
</evidence>
<proteinExistence type="predicted"/>
<accession>A0AAN9EQ82</accession>
<dbReference type="Proteomes" id="UP001372338">
    <property type="component" value="Unassembled WGS sequence"/>
</dbReference>
<keyword evidence="2" id="KW-1185">Reference proteome</keyword>
<dbReference type="AlphaFoldDB" id="A0AAN9EQ82"/>
<reference evidence="1 2" key="1">
    <citation type="submission" date="2024-01" db="EMBL/GenBank/DDBJ databases">
        <title>The genomes of 5 underutilized Papilionoideae crops provide insights into root nodulation and disease resistanc.</title>
        <authorList>
            <person name="Yuan L."/>
        </authorList>
    </citation>
    <scope>NUCLEOTIDE SEQUENCE [LARGE SCALE GENOMIC DNA]</scope>
    <source>
        <strain evidence="1">ZHUSHIDOU_FW_LH</strain>
        <tissue evidence="1">Leaf</tissue>
    </source>
</reference>
<organism evidence="1 2">
    <name type="scientific">Crotalaria pallida</name>
    <name type="common">Smooth rattlebox</name>
    <name type="synonym">Crotalaria striata</name>
    <dbReference type="NCBI Taxonomy" id="3830"/>
    <lineage>
        <taxon>Eukaryota</taxon>
        <taxon>Viridiplantae</taxon>
        <taxon>Streptophyta</taxon>
        <taxon>Embryophyta</taxon>
        <taxon>Tracheophyta</taxon>
        <taxon>Spermatophyta</taxon>
        <taxon>Magnoliopsida</taxon>
        <taxon>eudicotyledons</taxon>
        <taxon>Gunneridae</taxon>
        <taxon>Pentapetalae</taxon>
        <taxon>rosids</taxon>
        <taxon>fabids</taxon>
        <taxon>Fabales</taxon>
        <taxon>Fabaceae</taxon>
        <taxon>Papilionoideae</taxon>
        <taxon>50 kb inversion clade</taxon>
        <taxon>genistoids sensu lato</taxon>
        <taxon>core genistoids</taxon>
        <taxon>Crotalarieae</taxon>
        <taxon>Crotalaria</taxon>
    </lineage>
</organism>
<protein>
    <submittedName>
        <fullName evidence="1">Uncharacterized protein</fullName>
    </submittedName>
</protein>
<sequence length="111" mass="12218">MEMLNGNKMTSSMAGRSAITIVRTLSRASLKSTARKTPPFSFGVPLRSSNFAQNPVSTRWLLPRELSSFQPLHSAVASAYLVSKLPCESTTFTLGYHFSLLILLIKTCTLH</sequence>
<comment type="caution">
    <text evidence="1">The sequence shown here is derived from an EMBL/GenBank/DDBJ whole genome shotgun (WGS) entry which is preliminary data.</text>
</comment>